<dbReference type="InterPro" id="IPR023352">
    <property type="entry name" value="MAPEG-like_dom_sf"/>
</dbReference>
<keyword evidence="2 5" id="KW-0812">Transmembrane</keyword>
<organism evidence="6 7">
    <name type="scientific">Terricaulis silvestris</name>
    <dbReference type="NCBI Taxonomy" id="2686094"/>
    <lineage>
        <taxon>Bacteria</taxon>
        <taxon>Pseudomonadati</taxon>
        <taxon>Pseudomonadota</taxon>
        <taxon>Alphaproteobacteria</taxon>
        <taxon>Caulobacterales</taxon>
        <taxon>Caulobacteraceae</taxon>
        <taxon>Terricaulis</taxon>
    </lineage>
</organism>
<name>A0A6I6MHT6_9CAUL</name>
<protein>
    <submittedName>
        <fullName evidence="6">Inner membrane protein YecN</fullName>
    </submittedName>
</protein>
<evidence type="ECO:0000256" key="4">
    <source>
        <dbReference type="ARBA" id="ARBA00023136"/>
    </source>
</evidence>
<gene>
    <name evidence="6" type="primary">yecN</name>
    <name evidence="6" type="ORF">DSM104635_01319</name>
</gene>
<evidence type="ECO:0000256" key="3">
    <source>
        <dbReference type="ARBA" id="ARBA00022989"/>
    </source>
</evidence>
<dbReference type="InterPro" id="IPR001129">
    <property type="entry name" value="Membr-assoc_MAPEG"/>
</dbReference>
<dbReference type="PANTHER" id="PTHR35814:SF1">
    <property type="entry name" value="GLUTATHIONE S-TRANSFERASE-RELATED"/>
    <property type="match status" value="1"/>
</dbReference>
<reference evidence="7" key="1">
    <citation type="submission" date="2019-12" db="EMBL/GenBank/DDBJ databases">
        <title>Complete genome of Terracaulis silvestris 0127_4.</title>
        <authorList>
            <person name="Vieira S."/>
            <person name="Riedel T."/>
            <person name="Sproer C."/>
            <person name="Pascual J."/>
            <person name="Boedeker C."/>
            <person name="Overmann J."/>
        </authorList>
    </citation>
    <scope>NUCLEOTIDE SEQUENCE [LARGE SCALE GENOMIC DNA]</scope>
    <source>
        <strain evidence="7">0127_4</strain>
    </source>
</reference>
<evidence type="ECO:0000313" key="6">
    <source>
        <dbReference type="EMBL" id="QGZ94500.1"/>
    </source>
</evidence>
<evidence type="ECO:0000256" key="2">
    <source>
        <dbReference type="ARBA" id="ARBA00022692"/>
    </source>
</evidence>
<dbReference type="GO" id="GO:0016020">
    <property type="term" value="C:membrane"/>
    <property type="evidence" value="ECO:0007669"/>
    <property type="project" value="UniProtKB-SubCell"/>
</dbReference>
<evidence type="ECO:0000313" key="7">
    <source>
        <dbReference type="Proteomes" id="UP000431269"/>
    </source>
</evidence>
<comment type="subcellular location">
    <subcellularLocation>
        <location evidence="1">Membrane</location>
    </subcellularLocation>
</comment>
<feature type="transmembrane region" description="Helical" evidence="5">
    <location>
        <begin position="110"/>
        <end position="130"/>
    </location>
</feature>
<dbReference type="KEGG" id="tsv:DSM104635_01319"/>
<feature type="transmembrane region" description="Helical" evidence="5">
    <location>
        <begin position="6"/>
        <end position="27"/>
    </location>
</feature>
<dbReference type="AlphaFoldDB" id="A0A6I6MHT6"/>
<dbReference type="Proteomes" id="UP000431269">
    <property type="component" value="Chromosome"/>
</dbReference>
<evidence type="ECO:0000256" key="5">
    <source>
        <dbReference type="SAM" id="Phobius"/>
    </source>
</evidence>
<dbReference type="Gene3D" id="1.20.120.550">
    <property type="entry name" value="Membrane associated eicosanoid/glutathione metabolism-like domain"/>
    <property type="match status" value="1"/>
</dbReference>
<keyword evidence="3 5" id="KW-1133">Transmembrane helix</keyword>
<dbReference type="Pfam" id="PF01124">
    <property type="entry name" value="MAPEG"/>
    <property type="match status" value="1"/>
</dbReference>
<feature type="transmembrane region" description="Helical" evidence="5">
    <location>
        <begin position="54"/>
        <end position="71"/>
    </location>
</feature>
<dbReference type="RefSeq" id="WP_158765434.1">
    <property type="nucleotide sequence ID" value="NZ_CP047045.1"/>
</dbReference>
<dbReference type="SUPFAM" id="SSF161084">
    <property type="entry name" value="MAPEG domain-like"/>
    <property type="match status" value="1"/>
</dbReference>
<keyword evidence="4 5" id="KW-0472">Membrane</keyword>
<proteinExistence type="predicted"/>
<sequence>MLRLEVVALYAGVNILILLVLAVLVMMGRRKHKIVLGDGANEDFNRAVRAHANAAEYIPAGLIGLVLLALLDPAVPLWLLHAAGLFLTAGRIFHGVGLHTGALNAGRGAGILLTWISFLLIAGGLIYAGFAQQL</sequence>
<keyword evidence="7" id="KW-1185">Reference proteome</keyword>
<accession>A0A6I6MHT6</accession>
<dbReference type="EMBL" id="CP047045">
    <property type="protein sequence ID" value="QGZ94500.1"/>
    <property type="molecule type" value="Genomic_DNA"/>
</dbReference>
<dbReference type="PANTHER" id="PTHR35814">
    <property type="match status" value="1"/>
</dbReference>
<evidence type="ECO:0000256" key="1">
    <source>
        <dbReference type="ARBA" id="ARBA00004370"/>
    </source>
</evidence>